<comment type="caution">
    <text evidence="1">The sequence shown here is derived from an EMBL/GenBank/DDBJ whole genome shotgun (WGS) entry which is preliminary data.</text>
</comment>
<reference evidence="1 2" key="1">
    <citation type="journal article" date="2022" name="Nat. Ecol. Evol.">
        <title>A masculinizing supergene underlies an exaggerated male reproductive morph in a spider.</title>
        <authorList>
            <person name="Hendrickx F."/>
            <person name="De Corte Z."/>
            <person name="Sonet G."/>
            <person name="Van Belleghem S.M."/>
            <person name="Kostlbacher S."/>
            <person name="Vangestel C."/>
        </authorList>
    </citation>
    <scope>NUCLEOTIDE SEQUENCE [LARGE SCALE GENOMIC DNA]</scope>
    <source>
        <strain evidence="1">W744_W776</strain>
    </source>
</reference>
<keyword evidence="2" id="KW-1185">Reference proteome</keyword>
<name>A0AAV6VSE7_9ARAC</name>
<dbReference type="EMBL" id="JAFNEN010000038">
    <property type="protein sequence ID" value="KAG8198609.1"/>
    <property type="molecule type" value="Genomic_DNA"/>
</dbReference>
<dbReference type="AlphaFoldDB" id="A0AAV6VSE7"/>
<evidence type="ECO:0000313" key="1">
    <source>
        <dbReference type="EMBL" id="KAG8198609.1"/>
    </source>
</evidence>
<gene>
    <name evidence="1" type="ORF">JTE90_026506</name>
</gene>
<dbReference type="Proteomes" id="UP000827092">
    <property type="component" value="Unassembled WGS sequence"/>
</dbReference>
<organism evidence="1 2">
    <name type="scientific">Oedothorax gibbosus</name>
    <dbReference type="NCBI Taxonomy" id="931172"/>
    <lineage>
        <taxon>Eukaryota</taxon>
        <taxon>Metazoa</taxon>
        <taxon>Ecdysozoa</taxon>
        <taxon>Arthropoda</taxon>
        <taxon>Chelicerata</taxon>
        <taxon>Arachnida</taxon>
        <taxon>Araneae</taxon>
        <taxon>Araneomorphae</taxon>
        <taxon>Entelegynae</taxon>
        <taxon>Araneoidea</taxon>
        <taxon>Linyphiidae</taxon>
        <taxon>Erigoninae</taxon>
        <taxon>Oedothorax</taxon>
    </lineage>
</organism>
<protein>
    <submittedName>
        <fullName evidence="1">Uncharacterized protein</fullName>
    </submittedName>
</protein>
<evidence type="ECO:0000313" key="2">
    <source>
        <dbReference type="Proteomes" id="UP000827092"/>
    </source>
</evidence>
<sequence>MDDSTSAWLIFFSLSPDEIYSRLQAMLPLVLEPASRLPWRVRVPISLMGGQGSAGSPLNLMQDPYSIKYIHIDPYLEPINAEPVCCTLPLIACNLV</sequence>
<accession>A0AAV6VSE7</accession>
<proteinExistence type="predicted"/>